<dbReference type="Proteomes" id="UP000006589">
    <property type="component" value="Chromosome"/>
</dbReference>
<dbReference type="STRING" id="426355.Mrad2831_5298"/>
<organism evidence="1 2">
    <name type="scientific">Methylobacterium radiotolerans (strain ATCC 27329 / DSM 1819 / JCM 2831 / NBRC 15690 / NCIMB 10815 / 0-1)</name>
    <dbReference type="NCBI Taxonomy" id="426355"/>
    <lineage>
        <taxon>Bacteria</taxon>
        <taxon>Pseudomonadati</taxon>
        <taxon>Pseudomonadota</taxon>
        <taxon>Alphaproteobacteria</taxon>
        <taxon>Hyphomicrobiales</taxon>
        <taxon>Methylobacteriaceae</taxon>
        <taxon>Methylobacterium</taxon>
    </lineage>
</organism>
<reference evidence="1 2" key="1">
    <citation type="submission" date="2008-03" db="EMBL/GenBank/DDBJ databases">
        <title>Complete sequence of chromosome of Methylobacterium radiotolerans JCM 2831.</title>
        <authorList>
            <consortium name="US DOE Joint Genome Institute"/>
            <person name="Copeland A."/>
            <person name="Lucas S."/>
            <person name="Lapidus A."/>
            <person name="Glavina del Rio T."/>
            <person name="Dalin E."/>
            <person name="Tice H."/>
            <person name="Bruce D."/>
            <person name="Goodwin L."/>
            <person name="Pitluck S."/>
            <person name="Kiss H."/>
            <person name="Brettin T."/>
            <person name="Detter J.C."/>
            <person name="Han C."/>
            <person name="Kuske C.R."/>
            <person name="Schmutz J."/>
            <person name="Larimer F."/>
            <person name="Land M."/>
            <person name="Hauser L."/>
            <person name="Kyrpides N."/>
            <person name="Mikhailova N."/>
            <person name="Marx C.J."/>
            <person name="Richardson P."/>
        </authorList>
    </citation>
    <scope>NUCLEOTIDE SEQUENCE [LARGE SCALE GENOMIC DNA]</scope>
    <source>
        <strain evidence="2">ATCC 27329 / DSM 1819 / JCM 2831 / NBRC 15690 / NCIMB 10815 / 0-1</strain>
    </source>
</reference>
<evidence type="ECO:0000313" key="2">
    <source>
        <dbReference type="Proteomes" id="UP000006589"/>
    </source>
</evidence>
<evidence type="ECO:0000313" key="1">
    <source>
        <dbReference type="EMBL" id="ACB27245.1"/>
    </source>
</evidence>
<protein>
    <submittedName>
        <fullName evidence="1">Uncharacterized protein</fullName>
    </submittedName>
</protein>
<dbReference type="HOGENOM" id="CLU_2917384_0_0_5"/>
<dbReference type="PATRIC" id="fig|426355.14.peg.5353"/>
<gene>
    <name evidence="1" type="ordered locus">Mrad2831_5298</name>
</gene>
<dbReference type="EMBL" id="CP001001">
    <property type="protein sequence ID" value="ACB27245.1"/>
    <property type="molecule type" value="Genomic_DNA"/>
</dbReference>
<dbReference type="AlphaFoldDB" id="B1LXC4"/>
<dbReference type="GeneID" id="6141369"/>
<proteinExistence type="predicted"/>
<dbReference type="OrthoDB" id="9905014at2"/>
<sequence length="61" mass="6484">MTAADIALLKAEIAFLRAVSPTKGPAPGYSAEELARYDAAASAVLARVSARLYWNTFKRAA</sequence>
<dbReference type="KEGG" id="mrd:Mrad2831_5298"/>
<dbReference type="RefSeq" id="WP_012322189.1">
    <property type="nucleotide sequence ID" value="NC_010505.1"/>
</dbReference>
<name>B1LXC4_METRJ</name>
<accession>B1LXC4</accession>